<feature type="domain" description="VQ" evidence="1">
    <location>
        <begin position="28"/>
        <end position="47"/>
    </location>
</feature>
<keyword evidence="3" id="KW-1185">Reference proteome</keyword>
<dbReference type="InterPro" id="IPR008889">
    <property type="entry name" value="VQ"/>
</dbReference>
<gene>
    <name evidence="2" type="ORF">FH972_025258</name>
</gene>
<evidence type="ECO:0000313" key="3">
    <source>
        <dbReference type="Proteomes" id="UP000327013"/>
    </source>
</evidence>
<name>A0A5N6L335_9ROSI</name>
<reference evidence="2 3" key="1">
    <citation type="submission" date="2019-06" db="EMBL/GenBank/DDBJ databases">
        <title>A chromosomal-level reference genome of Carpinus fangiana (Coryloideae, Betulaceae).</title>
        <authorList>
            <person name="Yang X."/>
            <person name="Wang Z."/>
            <person name="Zhang L."/>
            <person name="Hao G."/>
            <person name="Liu J."/>
            <person name="Yang Y."/>
        </authorList>
    </citation>
    <scope>NUCLEOTIDE SEQUENCE [LARGE SCALE GENOMIC DNA]</scope>
    <source>
        <strain evidence="2">Cfa_2016G</strain>
        <tissue evidence="2">Leaf</tissue>
    </source>
</reference>
<dbReference type="Pfam" id="PF05678">
    <property type="entry name" value="VQ"/>
    <property type="match status" value="1"/>
</dbReference>
<dbReference type="OrthoDB" id="1571327at2759"/>
<dbReference type="Proteomes" id="UP000327013">
    <property type="component" value="Unassembled WGS sequence"/>
</dbReference>
<protein>
    <recommendedName>
        <fullName evidence="1">VQ domain-containing protein</fullName>
    </recommendedName>
</protein>
<proteinExistence type="predicted"/>
<evidence type="ECO:0000313" key="2">
    <source>
        <dbReference type="EMBL" id="KAB8455105.1"/>
    </source>
</evidence>
<accession>A0A5N6L335</accession>
<dbReference type="AlphaFoldDB" id="A0A5N6L335"/>
<dbReference type="EMBL" id="VIBQ01000040">
    <property type="protein sequence ID" value="KAB8455105.1"/>
    <property type="molecule type" value="Genomic_DNA"/>
</dbReference>
<evidence type="ECO:0000259" key="1">
    <source>
        <dbReference type="Pfam" id="PF05678"/>
    </source>
</evidence>
<organism evidence="2 3">
    <name type="scientific">Carpinus fangiana</name>
    <dbReference type="NCBI Taxonomy" id="176857"/>
    <lineage>
        <taxon>Eukaryota</taxon>
        <taxon>Viridiplantae</taxon>
        <taxon>Streptophyta</taxon>
        <taxon>Embryophyta</taxon>
        <taxon>Tracheophyta</taxon>
        <taxon>Spermatophyta</taxon>
        <taxon>Magnoliopsida</taxon>
        <taxon>eudicotyledons</taxon>
        <taxon>Gunneridae</taxon>
        <taxon>Pentapetalae</taxon>
        <taxon>rosids</taxon>
        <taxon>fabids</taxon>
        <taxon>Fagales</taxon>
        <taxon>Betulaceae</taxon>
        <taxon>Carpinus</taxon>
    </lineage>
</organism>
<sequence length="162" mass="18598">MGKKISQSSVKISRNEKQLHSLIQVLRPKVYITDSSSFKSLVQQLTGNLTSSSPHHRPIKPDDHDHRVVVENVSITDHTKEESSMELASFFASPDDSSHQIALEDHSTVNPPDHDHDQVDMLAYQDLESWLLEMEPFPFYHDYAQMFEQEVSIYDYELSGLI</sequence>
<comment type="caution">
    <text evidence="2">The sequence shown here is derived from an EMBL/GenBank/DDBJ whole genome shotgun (WGS) entry which is preliminary data.</text>
</comment>